<dbReference type="InterPro" id="IPR058352">
    <property type="entry name" value="DUF8039"/>
</dbReference>
<feature type="region of interest" description="Disordered" evidence="1">
    <location>
        <begin position="406"/>
        <end position="425"/>
    </location>
</feature>
<feature type="region of interest" description="Disordered" evidence="1">
    <location>
        <begin position="1"/>
        <end position="134"/>
    </location>
</feature>
<evidence type="ECO:0000313" key="4">
    <source>
        <dbReference type="Proteomes" id="UP000694240"/>
    </source>
</evidence>
<dbReference type="Pfam" id="PF03372">
    <property type="entry name" value="Exo_endo_phos"/>
    <property type="match status" value="1"/>
</dbReference>
<feature type="region of interest" description="Disordered" evidence="1">
    <location>
        <begin position="875"/>
        <end position="928"/>
    </location>
</feature>
<dbReference type="InterPro" id="IPR026960">
    <property type="entry name" value="RVT-Znf"/>
</dbReference>
<keyword evidence="3" id="KW-0808">Transferase</keyword>
<dbReference type="CDD" id="cd01650">
    <property type="entry name" value="RT_nLTR_like"/>
    <property type="match status" value="1"/>
</dbReference>
<keyword evidence="3" id="KW-0695">RNA-directed DNA polymerase</keyword>
<feature type="compositionally biased region" description="Polar residues" evidence="1">
    <location>
        <begin position="797"/>
        <end position="816"/>
    </location>
</feature>
<feature type="compositionally biased region" description="Polar residues" evidence="1">
    <location>
        <begin position="894"/>
        <end position="903"/>
    </location>
</feature>
<dbReference type="EMBL" id="JAEFBK010000007">
    <property type="protein sequence ID" value="KAG7585417.1"/>
    <property type="molecule type" value="Genomic_DNA"/>
</dbReference>
<keyword evidence="4" id="KW-1185">Reference proteome</keyword>
<dbReference type="PROSITE" id="PS50878">
    <property type="entry name" value="RT_POL"/>
    <property type="match status" value="1"/>
</dbReference>
<feature type="domain" description="Reverse transcriptase" evidence="2">
    <location>
        <begin position="1370"/>
        <end position="1648"/>
    </location>
</feature>
<protein>
    <submittedName>
        <fullName evidence="3">Reverse transcriptase domain</fullName>
    </submittedName>
</protein>
<feature type="compositionally biased region" description="Basic residues" evidence="1">
    <location>
        <begin position="907"/>
        <end position="919"/>
    </location>
</feature>
<name>A0A8T2BDJ9_9BRAS</name>
<dbReference type="Pfam" id="PF13966">
    <property type="entry name" value="zf-RVT"/>
    <property type="match status" value="1"/>
</dbReference>
<gene>
    <name evidence="3" type="ORF">ISN45_Aa02g007810</name>
</gene>
<comment type="caution">
    <text evidence="3">The sequence shown here is derived from an EMBL/GenBank/DDBJ whole genome shotgun (WGS) entry which is preliminary data.</text>
</comment>
<dbReference type="InterPro" id="IPR004264">
    <property type="entry name" value="Transposase_23"/>
</dbReference>
<proteinExistence type="predicted"/>
<feature type="compositionally biased region" description="Basic residues" evidence="1">
    <location>
        <begin position="115"/>
        <end position="125"/>
    </location>
</feature>
<dbReference type="InterPro" id="IPR005135">
    <property type="entry name" value="Endo/exonuclease/phosphatase"/>
</dbReference>
<feature type="compositionally biased region" description="Basic residues" evidence="1">
    <location>
        <begin position="1"/>
        <end position="15"/>
    </location>
</feature>
<dbReference type="PANTHER" id="PTHR33116">
    <property type="entry name" value="REVERSE TRANSCRIPTASE ZINC-BINDING DOMAIN-CONTAINING PROTEIN-RELATED-RELATED"/>
    <property type="match status" value="1"/>
</dbReference>
<accession>A0A8T2BDJ9</accession>
<evidence type="ECO:0000256" key="1">
    <source>
        <dbReference type="SAM" id="MobiDB-lite"/>
    </source>
</evidence>
<reference evidence="3 4" key="1">
    <citation type="submission" date="2020-12" db="EMBL/GenBank/DDBJ databases">
        <title>Concerted genomic and epigenomic changes stabilize Arabidopsis allopolyploids.</title>
        <authorList>
            <person name="Chen Z."/>
        </authorList>
    </citation>
    <scope>NUCLEOTIDE SEQUENCE [LARGE SCALE GENOMIC DNA]</scope>
    <source>
        <strain evidence="3">Allo738</strain>
        <tissue evidence="3">Leaf</tissue>
    </source>
</reference>
<dbReference type="GO" id="GO:0003964">
    <property type="term" value="F:RNA-directed DNA polymerase activity"/>
    <property type="evidence" value="ECO:0007669"/>
    <property type="project" value="UniProtKB-KW"/>
</dbReference>
<dbReference type="Proteomes" id="UP000694240">
    <property type="component" value="Chromosome 7"/>
</dbReference>
<dbReference type="PANTHER" id="PTHR33116:SF76">
    <property type="entry name" value="DUF4283 DOMAIN-CONTAINING PROTEIN"/>
    <property type="match status" value="1"/>
</dbReference>
<feature type="region of interest" description="Disordered" evidence="1">
    <location>
        <begin position="290"/>
        <end position="323"/>
    </location>
</feature>
<feature type="compositionally biased region" description="Polar residues" evidence="1">
    <location>
        <begin position="672"/>
        <end position="699"/>
    </location>
</feature>
<dbReference type="Pfam" id="PF03004">
    <property type="entry name" value="Transposase_24"/>
    <property type="match status" value="1"/>
</dbReference>
<feature type="compositionally biased region" description="Basic and acidic residues" evidence="1">
    <location>
        <begin position="290"/>
        <end position="317"/>
    </location>
</feature>
<dbReference type="Pfam" id="PF03017">
    <property type="entry name" value="Transposase_23"/>
    <property type="match status" value="2"/>
</dbReference>
<feature type="region of interest" description="Disordered" evidence="1">
    <location>
        <begin position="628"/>
        <end position="711"/>
    </location>
</feature>
<feature type="compositionally biased region" description="Low complexity" evidence="1">
    <location>
        <begin position="634"/>
        <end position="671"/>
    </location>
</feature>
<organism evidence="3 4">
    <name type="scientific">Arabidopsis thaliana x Arabidopsis arenosa</name>
    <dbReference type="NCBI Taxonomy" id="1240361"/>
    <lineage>
        <taxon>Eukaryota</taxon>
        <taxon>Viridiplantae</taxon>
        <taxon>Streptophyta</taxon>
        <taxon>Embryophyta</taxon>
        <taxon>Tracheophyta</taxon>
        <taxon>Spermatophyta</taxon>
        <taxon>Magnoliopsida</taxon>
        <taxon>eudicotyledons</taxon>
        <taxon>Gunneridae</taxon>
        <taxon>Pentapetalae</taxon>
        <taxon>rosids</taxon>
        <taxon>malvids</taxon>
        <taxon>Brassicales</taxon>
        <taxon>Brassicaceae</taxon>
        <taxon>Camelineae</taxon>
        <taxon>Arabidopsis</taxon>
    </lineage>
</organism>
<dbReference type="Pfam" id="PF26133">
    <property type="entry name" value="DUF8039"/>
    <property type="match status" value="1"/>
</dbReference>
<sequence length="2098" mass="236891">MGPKKVTNRRGRKKKKDSEEPEFLGTINPPQPDHNLQHNQRLEGVQPLEEQDQHPSEEQPVEAQPLEEQAQHPSEEQPVEAQPLEEQTQHPSEEQPVEDQPGVNDGTDEHDHVAKPTRKRKRGPTRLRDIARNPNSRLKVNFTFMGEHYGHGSVKLSTYLGIIVREHVPVSIESWPKVPQDMKTMLWMSVKSRFEVEEDYQKKALIEQMGNLWRSHKSRVVREVNEATTLKDRMDLRPKNVTEAAWRKFVKLKTSPEFKVVSDSYKKRKSLQIPHTCSRKGMVRLAEDLKEERREKSDPSDVTRTDVWVRSRTRKDGTPVNTDAAEKIKKAAELVNSVETNEGQDTLVELLGPDNPGRMRAMGRNMTKTKLACFQVNHKCMVEMEKKQIHLLDKVNELENKLGKLQNQGQETEVGENSRSAARSVNKKAQPKCILIDWAGDDANVAEGRIISTDPEDVVNGIRLGPLDYKVLVETATVPEAFLWRNAMGMSTIEESVGHMIPWPATKCVSLEQGVQEEDMAPLGTRANSLNKCKLLDLSNDDVVVAEGRWTTQDRKALVNGLSLGPKAVKVFVDVVHEANTFIWRPTMDVTYIEDCLMSFVAWPFNKVVFENNPDGTGRLSPIQNYASTQTAHGKSASSSQKSTATGSKSQPAHGRSASASKKSAATGSKSHMQPISASCEKSPTTVPKSNAVETQTAAPSPLRRSPRKKGAILENQKCMLLDIKERKQVVAKGRVISTDPERRVHCAPLGLNAAQVLVDIVQVDDAAVWRTSYEIEYMKDALAVESPVAVKVMEKSGQTAEESSTEVHQSSQQSPIIAKEVVEESTWSLVKNGGRASPGKVGSGSPPMTELQVDVAAASPSRFQILAETLEEGECEPDVQEQEEERQIVSPKTIGSQEPSVETTRKTKSHRGRSKSRPKAIVTRKDQKTSWRAETNYDYHRLGRIWVCWREDITVHILYKSSQIITCWVTSESGEQFVVSCIYASNFHADRMLLWEEIRQCDQLFVQSRVPWIVMGDFNETLASSEHSRGTVLANVTAGRGFQALISDCELEDLSYVGPRFTWWNNQEDNPIGKKLDRALVNGVWGQVFPSSYASFETCGVSDHCRCSVNFSELTQSVRRPFKYFSYLGDLPQFGSTVQQEWDSLDPLYHSRAALFIFHRKLKTLKAPLRALNREKYGDLPRRTREAFDELCACQNRALTSPSAESFAEVSEATNNWNHLAGVEERFYRQKSRLNSLKYGDQNTAFFHRMTQTHASKNAIKRLKTQAGVTITEISDIKSEAVSHFQQFLQARPANIEEVHDDYLADLLSFRCSATTAASLVREINAEEIKSVLFSMPSSKAPGPDGYPVEFYKSAWSIIGSDFIKAVQSFFIYGFMPRGVNATILSLIPKTTEPESIKDYRPIACCNMLYKVVSKILANRLKELLPSLIEPNQTAFIKDRLLLENVLLASELVKDYHKVTITPRSVIKLDISKAFDTVEWSFISAVLRTWGLPDQFVNWVTVCLSTASFSVAVNGELAGFFPSSRGLRQGCSLSPYLYVIVNNVLSLLLNRAAQQSRIGYHPRCKDMGLTHLSFADDILVFTDGSASSLQGIMTVLEDFGRISGLFINTSKSSIFTAGRNTLGIQEEAERLGIPKESLPIRYLGLPLTTKTMTRQDYEPLVDRIRSRFLCWSSKRLSFAGRLQLIQSVITSVINFWCSIFRLPKGCFDVIGSMCNAFLWSGSPTDHSKTKVAWEDVCKPKEEGGLGIRRLRDSSRVFALSLIWRLFTASGSLWVAWSRRYLFPNASFWSVSEGTLGSWIWRKLLKLRPLAASLMCMEVKNGNSTMFWWDNWTGAGRLIDIVGDIGPQHFGLSRHATVSEACINNQWTLRRARGQLYRTVIELLSPITPPSPHAGQDIVKWMHKTGEYQSSFSSKCTWNLIRDTSTKVSWSTLVWFPQGVPRYSFITWLAVKDRLSTGQRMRRWGQIQFCPLCGERDETRDHIFFACPYVFAIWSTLCTPLLRRHTTPDWHDTVRAILAKQSPRIDIILVRMVFQTTIYFVWRERNGRIHNSSQQHYRNLTKQIASAIALRIQSLNYDPQHKNAPLLARWSSLCSSFV</sequence>
<keyword evidence="3" id="KW-0548">Nucleotidyltransferase</keyword>
<dbReference type="InterPro" id="IPR004252">
    <property type="entry name" value="Probable_transposase_24"/>
</dbReference>
<dbReference type="InterPro" id="IPR000477">
    <property type="entry name" value="RT_dom"/>
</dbReference>
<evidence type="ECO:0000259" key="2">
    <source>
        <dbReference type="PROSITE" id="PS50878"/>
    </source>
</evidence>
<feature type="compositionally biased region" description="Acidic residues" evidence="1">
    <location>
        <begin position="875"/>
        <end position="885"/>
    </location>
</feature>
<feature type="compositionally biased region" description="Polar residues" evidence="1">
    <location>
        <begin position="406"/>
        <end position="423"/>
    </location>
</feature>
<dbReference type="Pfam" id="PF00078">
    <property type="entry name" value="RVT_1"/>
    <property type="match status" value="1"/>
</dbReference>
<feature type="region of interest" description="Disordered" evidence="1">
    <location>
        <begin position="796"/>
        <end position="816"/>
    </location>
</feature>
<evidence type="ECO:0000313" key="3">
    <source>
        <dbReference type="EMBL" id="KAG7585417.1"/>
    </source>
</evidence>